<dbReference type="AlphaFoldDB" id="A0A7R6PPR5"/>
<dbReference type="InterPro" id="IPR024717">
    <property type="entry name" value="NapC/NirT/NrfH"/>
</dbReference>
<dbReference type="EMBL" id="AP017470">
    <property type="protein sequence ID" value="BBB33036.1"/>
    <property type="molecule type" value="Genomic_DNA"/>
</dbReference>
<feature type="binding site" evidence="13">
    <location>
        <position position="98"/>
    </location>
    <ligand>
        <name>a menaquinol</name>
        <dbReference type="ChEBI" id="CHEBI:18151"/>
    </ligand>
</feature>
<dbReference type="Proteomes" id="UP000595564">
    <property type="component" value="Chromosome"/>
</dbReference>
<name>A0A7R6PPR5_9BACT</name>
<dbReference type="InterPro" id="IPR036280">
    <property type="entry name" value="Multihaem_cyt_sf"/>
</dbReference>
<feature type="binding site" description="covalent" evidence="13">
    <location>
        <position position="136"/>
    </location>
    <ligand>
        <name>heme</name>
        <dbReference type="ChEBI" id="CHEBI:30413"/>
        <label>4</label>
    </ligand>
</feature>
<dbReference type="GO" id="GO:0046872">
    <property type="term" value="F:metal ion binding"/>
    <property type="evidence" value="ECO:0007669"/>
    <property type="project" value="UniProtKB-KW"/>
</dbReference>
<feature type="binding site" evidence="13">
    <location>
        <position position="105"/>
    </location>
    <ligand>
        <name>a menaquinol</name>
        <dbReference type="ChEBI" id="CHEBI:18151"/>
    </ligand>
</feature>
<evidence type="ECO:0000256" key="11">
    <source>
        <dbReference type="ARBA" id="ARBA00023136"/>
    </source>
</evidence>
<dbReference type="InterPro" id="IPR051174">
    <property type="entry name" value="Cytochrome_c-type_ET"/>
</dbReference>
<feature type="binding site" description="covalent" evidence="13">
    <location>
        <position position="54"/>
    </location>
    <ligand>
        <name>heme</name>
        <dbReference type="ChEBI" id="CHEBI:30413"/>
        <label>1</label>
    </ligand>
</feature>
<evidence type="ECO:0000256" key="8">
    <source>
        <dbReference type="ARBA" id="ARBA00022982"/>
    </source>
</evidence>
<dbReference type="PANTHER" id="PTHR30333:SF1">
    <property type="entry name" value="CYTOCHROME C-TYPE PROTEIN NAPC"/>
    <property type="match status" value="1"/>
</dbReference>
<evidence type="ECO:0000256" key="2">
    <source>
        <dbReference type="ARBA" id="ARBA00007395"/>
    </source>
</evidence>
<feature type="binding site" description="covalent" evidence="13">
    <location>
        <position position="168"/>
    </location>
    <ligand>
        <name>heme</name>
        <dbReference type="ChEBI" id="CHEBI:30413"/>
        <label>4</label>
    </ligand>
</feature>
<evidence type="ECO:0000256" key="3">
    <source>
        <dbReference type="ARBA" id="ARBA00022448"/>
    </source>
</evidence>
<feature type="binding site" description="axial binding residue" evidence="14">
    <location>
        <position position="174"/>
    </location>
    <ligand>
        <name>heme</name>
        <dbReference type="ChEBI" id="CHEBI:30413"/>
        <label>2</label>
    </ligand>
    <ligandPart>
        <name>Fe</name>
        <dbReference type="ChEBI" id="CHEBI:18248"/>
    </ligandPart>
</feature>
<dbReference type="InterPro" id="IPR038266">
    <property type="entry name" value="NapC/NirT_cytc_sf"/>
</dbReference>
<dbReference type="Gene3D" id="1.10.3820.10">
    <property type="entry name" value="Di-heme elbow motif domain"/>
    <property type="match status" value="1"/>
</dbReference>
<gene>
    <name evidence="17" type="ORF">TTHT_1534</name>
</gene>
<feature type="binding site" description="covalent" evidence="13">
    <location>
        <position position="81"/>
    </location>
    <ligand>
        <name>heme</name>
        <dbReference type="ChEBI" id="CHEBI:30413"/>
        <label>2</label>
    </ligand>
</feature>
<keyword evidence="4" id="KW-1003">Cell membrane</keyword>
<comment type="subcellular location">
    <subcellularLocation>
        <location evidence="1">Cell membrane</location>
        <topology evidence="1">Single-pass membrane protein</topology>
    </subcellularLocation>
</comment>
<dbReference type="GO" id="GO:0005886">
    <property type="term" value="C:plasma membrane"/>
    <property type="evidence" value="ECO:0007669"/>
    <property type="project" value="UniProtKB-SubCell"/>
</dbReference>
<comment type="cofactor">
    <cofactor evidence="13">
        <name>heme</name>
        <dbReference type="ChEBI" id="CHEBI:30413"/>
    </cofactor>
    <text evidence="13">Binds 4 heme groups per subunit.</text>
</comment>
<feature type="binding site" description="axial binding residue" evidence="14">
    <location>
        <position position="169"/>
    </location>
    <ligand>
        <name>heme</name>
        <dbReference type="ChEBI" id="CHEBI:30413"/>
        <label>4</label>
    </ligand>
    <ligandPart>
        <name>Fe</name>
        <dbReference type="ChEBI" id="CHEBI:18248"/>
    </ligandPart>
</feature>
<feature type="binding site" description="covalent" evidence="13">
    <location>
        <position position="84"/>
    </location>
    <ligand>
        <name>heme</name>
        <dbReference type="ChEBI" id="CHEBI:30413"/>
        <label>2</label>
    </ligand>
</feature>
<keyword evidence="5 12" id="KW-0349">Heme</keyword>
<evidence type="ECO:0000256" key="1">
    <source>
        <dbReference type="ARBA" id="ARBA00004162"/>
    </source>
</evidence>
<dbReference type="GO" id="GO:0020037">
    <property type="term" value="F:heme binding"/>
    <property type="evidence" value="ECO:0007669"/>
    <property type="project" value="InterPro"/>
</dbReference>
<evidence type="ECO:0000256" key="10">
    <source>
        <dbReference type="ARBA" id="ARBA00023004"/>
    </source>
</evidence>
<organism evidence="17 18">
    <name type="scientific">Thermotomaculum hydrothermale</name>
    <dbReference type="NCBI Taxonomy" id="981385"/>
    <lineage>
        <taxon>Bacteria</taxon>
        <taxon>Pseudomonadati</taxon>
        <taxon>Acidobacteriota</taxon>
        <taxon>Holophagae</taxon>
        <taxon>Thermotomaculales</taxon>
        <taxon>Thermotomaculaceae</taxon>
        <taxon>Thermotomaculum</taxon>
    </lineage>
</organism>
<dbReference type="GO" id="GO:0009061">
    <property type="term" value="P:anaerobic respiration"/>
    <property type="evidence" value="ECO:0007669"/>
    <property type="project" value="TreeGrafter"/>
</dbReference>
<reference evidence="17 18" key="1">
    <citation type="journal article" date="2012" name="Extremophiles">
        <title>Thermotomaculum hydrothermale gen. nov., sp. nov., a novel heterotrophic thermophile within the phylum Acidobacteria from a deep-sea hydrothermal vent chimney in the Southern Okinawa Trough.</title>
        <authorList>
            <person name="Izumi H."/>
            <person name="Nunoura T."/>
            <person name="Miyazaki M."/>
            <person name="Mino S."/>
            <person name="Toki T."/>
            <person name="Takai K."/>
            <person name="Sako Y."/>
            <person name="Sawabe T."/>
            <person name="Nakagawa S."/>
        </authorList>
    </citation>
    <scope>NUCLEOTIDE SEQUENCE [LARGE SCALE GENOMIC DNA]</scope>
    <source>
        <strain evidence="17 18">AC55</strain>
    </source>
</reference>
<sequence>MDEKKGLIKKIKSFFKDRIFVKGLIVGVIFATVFIIFQIGIIEHTSTPEFCASCHSMEVFHVAWEEGVHGTGKKGIVVARCVDCHLPHDNLVHYLWAKGVSGTKDTVATIFGYQPDWIKNLERREEFTYESGCKKCHVNLVAPGIPIKAFKAHRQYELGETNKTCISCHQDVGHGDLKLKLSNKIVNKEAL</sequence>
<dbReference type="GO" id="GO:0009055">
    <property type="term" value="F:electron transfer activity"/>
    <property type="evidence" value="ECO:0007669"/>
    <property type="project" value="TreeGrafter"/>
</dbReference>
<dbReference type="GO" id="GO:0019333">
    <property type="term" value="P:denitrification pathway"/>
    <property type="evidence" value="ECO:0007669"/>
    <property type="project" value="InterPro"/>
</dbReference>
<keyword evidence="9 15" id="KW-1133">Transmembrane helix</keyword>
<keyword evidence="3 12" id="KW-0813">Transport</keyword>
<keyword evidence="8 12" id="KW-0249">Electron transport</keyword>
<proteinExistence type="inferred from homology"/>
<feature type="transmembrane region" description="Helical" evidence="15">
    <location>
        <begin position="20"/>
        <end position="41"/>
    </location>
</feature>
<keyword evidence="6 15" id="KW-0812">Transmembrane</keyword>
<keyword evidence="11 15" id="KW-0472">Membrane</keyword>
<comment type="similarity">
    <text evidence="2">Belongs to the NapC/NirT/NrfH family.</text>
</comment>
<feature type="binding site" description="axial binding residue" evidence="14">
    <location>
        <position position="57"/>
    </location>
    <ligand>
        <name>heme</name>
        <dbReference type="ChEBI" id="CHEBI:30413"/>
        <label>1</label>
    </ligand>
    <ligandPart>
        <name>Fe</name>
        <dbReference type="ChEBI" id="CHEBI:18248"/>
    </ligandPart>
</feature>
<keyword evidence="18" id="KW-1185">Reference proteome</keyword>
<dbReference type="PIRSF" id="PIRSF000013">
    <property type="entry name" value="4_hem_cytochrm_NapC"/>
    <property type="match status" value="1"/>
</dbReference>
<evidence type="ECO:0000256" key="9">
    <source>
        <dbReference type="ARBA" id="ARBA00022989"/>
    </source>
</evidence>
<accession>A0A7R6PPR5</accession>
<evidence type="ECO:0000256" key="14">
    <source>
        <dbReference type="PIRSR" id="PIRSR000013-2"/>
    </source>
</evidence>
<feature type="binding site" description="covalent" evidence="13">
    <location>
        <position position="51"/>
    </location>
    <ligand>
        <name>heme</name>
        <dbReference type="ChEBI" id="CHEBI:30413"/>
        <label>1</label>
    </ligand>
</feature>
<feature type="binding site" description="axial binding residue" evidence="14">
    <location>
        <position position="85"/>
    </location>
    <ligand>
        <name>heme</name>
        <dbReference type="ChEBI" id="CHEBI:30413"/>
        <label>2</label>
    </ligand>
    <ligandPart>
        <name>Fe</name>
        <dbReference type="ChEBI" id="CHEBI:18248"/>
    </ligandPart>
</feature>
<feature type="binding site" description="covalent" evidence="13">
    <location>
        <position position="133"/>
    </location>
    <ligand>
        <name>heme</name>
        <dbReference type="ChEBI" id="CHEBI:30413"/>
        <label>3</label>
    </ligand>
</feature>
<feature type="binding site" description="covalent" evidence="13">
    <location>
        <position position="165"/>
    </location>
    <ligand>
        <name>heme</name>
        <dbReference type="ChEBI" id="CHEBI:30413"/>
        <label>4</label>
    </ligand>
</feature>
<dbReference type="KEGG" id="thyd:TTHT_1534"/>
<evidence type="ECO:0000256" key="7">
    <source>
        <dbReference type="ARBA" id="ARBA00022723"/>
    </source>
</evidence>
<evidence type="ECO:0000313" key="18">
    <source>
        <dbReference type="Proteomes" id="UP000595564"/>
    </source>
</evidence>
<dbReference type="InterPro" id="IPR005126">
    <property type="entry name" value="NapC/NirT_cyt_c_N"/>
</dbReference>
<evidence type="ECO:0000256" key="15">
    <source>
        <dbReference type="SAM" id="Phobius"/>
    </source>
</evidence>
<keyword evidence="10 12" id="KW-0408">Iron</keyword>
<evidence type="ECO:0000256" key="13">
    <source>
        <dbReference type="PIRSR" id="PIRSR000013-1"/>
    </source>
</evidence>
<feature type="binding site" description="axial binding residue" evidence="14">
    <location>
        <position position="105"/>
    </location>
    <ligand>
        <name>heme</name>
        <dbReference type="ChEBI" id="CHEBI:30413"/>
        <label>1</label>
    </ligand>
    <ligandPart>
        <name>Fe</name>
        <dbReference type="ChEBI" id="CHEBI:18248"/>
    </ligandPart>
</feature>
<evidence type="ECO:0000259" key="16">
    <source>
        <dbReference type="Pfam" id="PF03264"/>
    </source>
</evidence>
<keyword evidence="7 12" id="KW-0479">Metal-binding</keyword>
<comment type="PTM">
    <text evidence="12">Binds 4 heme groups per subunit.</text>
</comment>
<feature type="domain" description="NapC/NirT cytochrome c N-terminal" evidence="16">
    <location>
        <begin position="24"/>
        <end position="175"/>
    </location>
</feature>
<dbReference type="RefSeq" id="WP_201327335.1">
    <property type="nucleotide sequence ID" value="NZ_AP017470.1"/>
</dbReference>
<evidence type="ECO:0000256" key="5">
    <source>
        <dbReference type="ARBA" id="ARBA00022617"/>
    </source>
</evidence>
<protein>
    <recommendedName>
        <fullName evidence="12">Cytochrome c-type protein</fullName>
    </recommendedName>
</protein>
<dbReference type="Pfam" id="PF03264">
    <property type="entry name" value="Cytochrom_NNT"/>
    <property type="match status" value="1"/>
</dbReference>
<feature type="binding site" description="axial binding residue" evidence="14">
    <location>
        <position position="137"/>
    </location>
    <ligand>
        <name>heme</name>
        <dbReference type="ChEBI" id="CHEBI:30413"/>
        <label>3</label>
    </ligand>
    <ligandPart>
        <name>Fe</name>
        <dbReference type="ChEBI" id="CHEBI:18248"/>
    </ligandPart>
</feature>
<evidence type="ECO:0000256" key="6">
    <source>
        <dbReference type="ARBA" id="ARBA00022692"/>
    </source>
</evidence>
<dbReference type="PANTHER" id="PTHR30333">
    <property type="entry name" value="CYTOCHROME C-TYPE PROTEIN"/>
    <property type="match status" value="1"/>
</dbReference>
<evidence type="ECO:0000256" key="4">
    <source>
        <dbReference type="ARBA" id="ARBA00022475"/>
    </source>
</evidence>
<dbReference type="SUPFAM" id="SSF48695">
    <property type="entry name" value="Multiheme cytochromes"/>
    <property type="match status" value="1"/>
</dbReference>
<evidence type="ECO:0000313" key="17">
    <source>
        <dbReference type="EMBL" id="BBB33036.1"/>
    </source>
</evidence>
<evidence type="ECO:0000256" key="12">
    <source>
        <dbReference type="PIRNR" id="PIRNR000013"/>
    </source>
</evidence>